<dbReference type="EMBL" id="JPRO01000012">
    <property type="protein sequence ID" value="KFF02325.1"/>
    <property type="molecule type" value="Genomic_DNA"/>
</dbReference>
<protein>
    <submittedName>
        <fullName evidence="2">Uncharacterized protein</fullName>
    </submittedName>
</protein>
<dbReference type="STRING" id="421531.IX38_13975"/>
<name>A0A085ZD11_9FLAO</name>
<dbReference type="Proteomes" id="UP000028703">
    <property type="component" value="Unassembled WGS sequence"/>
</dbReference>
<gene>
    <name evidence="2" type="ORF">IX38_13975</name>
</gene>
<keyword evidence="1" id="KW-0732">Signal</keyword>
<reference evidence="2 3" key="1">
    <citation type="submission" date="2014-07" db="EMBL/GenBank/DDBJ databases">
        <title>Genome of Chryseobacterium luteum DSM 18605.</title>
        <authorList>
            <person name="Stropko S.J."/>
            <person name="Pipes S.E."/>
            <person name="Newman J.D."/>
        </authorList>
    </citation>
    <scope>NUCLEOTIDE SEQUENCE [LARGE SCALE GENOMIC DNA]</scope>
    <source>
        <strain evidence="2 3">DSM 18605</strain>
    </source>
</reference>
<dbReference type="eggNOG" id="ENOG503114X">
    <property type="taxonomic scope" value="Bacteria"/>
</dbReference>
<dbReference type="OrthoDB" id="1233993at2"/>
<accession>A0A085ZD11</accession>
<sequence>MIHSLKKIAAPAVIFVLFLLPASAHAQDSDSFVETPKQEEPSPFNDKAFFKFEFNNRLKYKFTQDKTESYGTAHEVSDIIEYYTNENDLSVLYFNNSRNGVIYNLKKDTNPVLPVLIKDENKDVKPGNFDYFKGDIALETEIAEIKKRKRAKTDQILQLVEKRAEKDLIHYTYHLISNGKGKTDLAVIELDITNNDKDFNNNILYDMEPLFFKNKIMFDKGEIKSYSYYSTSKKRTKYYESMDNNPILLRLSFTKGCCVSSLE</sequence>
<evidence type="ECO:0000313" key="3">
    <source>
        <dbReference type="Proteomes" id="UP000028703"/>
    </source>
</evidence>
<feature type="chain" id="PRO_5001800795" evidence="1">
    <location>
        <begin position="27"/>
        <end position="263"/>
    </location>
</feature>
<feature type="signal peptide" evidence="1">
    <location>
        <begin position="1"/>
        <end position="26"/>
    </location>
</feature>
<dbReference type="AlphaFoldDB" id="A0A085ZD11"/>
<evidence type="ECO:0000256" key="1">
    <source>
        <dbReference type="SAM" id="SignalP"/>
    </source>
</evidence>
<organism evidence="2 3">
    <name type="scientific">Chryseobacterium luteum</name>
    <dbReference type="NCBI Taxonomy" id="421531"/>
    <lineage>
        <taxon>Bacteria</taxon>
        <taxon>Pseudomonadati</taxon>
        <taxon>Bacteroidota</taxon>
        <taxon>Flavobacteriia</taxon>
        <taxon>Flavobacteriales</taxon>
        <taxon>Weeksellaceae</taxon>
        <taxon>Chryseobacterium group</taxon>
        <taxon>Chryseobacterium</taxon>
    </lineage>
</organism>
<dbReference type="RefSeq" id="WP_034705762.1">
    <property type="nucleotide sequence ID" value="NZ_JPRO01000012.1"/>
</dbReference>
<keyword evidence="3" id="KW-1185">Reference proteome</keyword>
<proteinExistence type="predicted"/>
<evidence type="ECO:0000313" key="2">
    <source>
        <dbReference type="EMBL" id="KFF02325.1"/>
    </source>
</evidence>
<comment type="caution">
    <text evidence="2">The sequence shown here is derived from an EMBL/GenBank/DDBJ whole genome shotgun (WGS) entry which is preliminary data.</text>
</comment>